<evidence type="ECO:0000313" key="8">
    <source>
        <dbReference type="Proteomes" id="UP001227230"/>
    </source>
</evidence>
<dbReference type="InterPro" id="IPR000368">
    <property type="entry name" value="Sucrose_synth_GT-B1"/>
</dbReference>
<evidence type="ECO:0000256" key="5">
    <source>
        <dbReference type="ARBA" id="ARBA00049030"/>
    </source>
</evidence>
<keyword evidence="3" id="KW-0328">Glycosyltransferase</keyword>
<feature type="domain" description="Sucrose synthase first GT-B" evidence="6">
    <location>
        <begin position="1"/>
        <end position="57"/>
    </location>
</feature>
<dbReference type="EMBL" id="CP126655">
    <property type="protein sequence ID" value="WJZ92837.1"/>
    <property type="molecule type" value="Genomic_DNA"/>
</dbReference>
<dbReference type="PANTHER" id="PTHR45839">
    <property type="match status" value="1"/>
</dbReference>
<comment type="similarity">
    <text evidence="1">Belongs to the glycosyltransferase 1 family. Plant sucrose synthase subfamily.</text>
</comment>
<evidence type="ECO:0000259" key="6">
    <source>
        <dbReference type="Pfam" id="PF00862"/>
    </source>
</evidence>
<keyword evidence="8" id="KW-1185">Reference proteome</keyword>
<name>A0ABY9CCP2_VITVI</name>
<dbReference type="Gene3D" id="3.40.50.2000">
    <property type="entry name" value="Glycogen Phosphorylase B"/>
    <property type="match status" value="1"/>
</dbReference>
<protein>
    <recommendedName>
        <fullName evidence="2">sucrose synthase</fullName>
        <ecNumber evidence="2">2.4.1.13</ecNumber>
    </recommendedName>
</protein>
<accession>A0ABY9CCP2</accession>
<dbReference type="PANTHER" id="PTHR45839:SF9">
    <property type="entry name" value="SUCROSE SYNTHASE 2"/>
    <property type="match status" value="1"/>
</dbReference>
<dbReference type="Proteomes" id="UP001227230">
    <property type="component" value="Chromosome 8"/>
</dbReference>
<evidence type="ECO:0000313" key="7">
    <source>
        <dbReference type="EMBL" id="WJZ92837.1"/>
    </source>
</evidence>
<proteinExistence type="inferred from homology"/>
<dbReference type="InterPro" id="IPR012820">
    <property type="entry name" value="Sucrose_synthase_pln/cyn"/>
</dbReference>
<dbReference type="EC" id="2.4.1.13" evidence="2"/>
<sequence>MLDQVRALENEMLLKIQKQGLDVIPKILIVTRLIPDAKGATRNQRLERISGTEHTHIF</sequence>
<evidence type="ECO:0000256" key="1">
    <source>
        <dbReference type="ARBA" id="ARBA00005894"/>
    </source>
</evidence>
<evidence type="ECO:0000256" key="4">
    <source>
        <dbReference type="ARBA" id="ARBA00022679"/>
    </source>
</evidence>
<gene>
    <name evidence="7" type="ORF">VitviT2T_011812</name>
</gene>
<reference evidence="7 8" key="1">
    <citation type="journal article" date="2023" name="Hortic Res">
        <title>The complete reference genome for grapevine (Vitis vinifera L.) genetics and breeding.</title>
        <authorList>
            <person name="Shi X."/>
            <person name="Cao S."/>
            <person name="Wang X."/>
            <person name="Huang S."/>
            <person name="Wang Y."/>
            <person name="Liu Z."/>
            <person name="Liu W."/>
            <person name="Leng X."/>
            <person name="Peng Y."/>
            <person name="Wang N."/>
            <person name="Wang Y."/>
            <person name="Ma Z."/>
            <person name="Xu X."/>
            <person name="Zhang F."/>
            <person name="Xue H."/>
            <person name="Zhong H."/>
            <person name="Wang Y."/>
            <person name="Zhang K."/>
            <person name="Velt A."/>
            <person name="Avia K."/>
            <person name="Holtgrawe D."/>
            <person name="Grimplet J."/>
            <person name="Matus J.T."/>
            <person name="Ware D."/>
            <person name="Wu X."/>
            <person name="Wang H."/>
            <person name="Liu C."/>
            <person name="Fang Y."/>
            <person name="Rustenholz C."/>
            <person name="Cheng Z."/>
            <person name="Xiao H."/>
            <person name="Zhou Y."/>
        </authorList>
    </citation>
    <scope>NUCLEOTIDE SEQUENCE [LARGE SCALE GENOMIC DNA]</scope>
    <source>
        <strain evidence="8">cv. Pinot noir / PN40024</strain>
        <tissue evidence="7">Leaf</tissue>
    </source>
</reference>
<evidence type="ECO:0000256" key="3">
    <source>
        <dbReference type="ARBA" id="ARBA00022676"/>
    </source>
</evidence>
<keyword evidence="4" id="KW-0808">Transferase</keyword>
<evidence type="ECO:0000256" key="2">
    <source>
        <dbReference type="ARBA" id="ARBA00012540"/>
    </source>
</evidence>
<organism evidence="7 8">
    <name type="scientific">Vitis vinifera</name>
    <name type="common">Grape</name>
    <dbReference type="NCBI Taxonomy" id="29760"/>
    <lineage>
        <taxon>Eukaryota</taxon>
        <taxon>Viridiplantae</taxon>
        <taxon>Streptophyta</taxon>
        <taxon>Embryophyta</taxon>
        <taxon>Tracheophyta</taxon>
        <taxon>Spermatophyta</taxon>
        <taxon>Magnoliopsida</taxon>
        <taxon>eudicotyledons</taxon>
        <taxon>Gunneridae</taxon>
        <taxon>Pentapetalae</taxon>
        <taxon>rosids</taxon>
        <taxon>Vitales</taxon>
        <taxon>Vitaceae</taxon>
        <taxon>Viteae</taxon>
        <taxon>Vitis</taxon>
    </lineage>
</organism>
<dbReference type="Pfam" id="PF00862">
    <property type="entry name" value="GT-B_Sucrose_synth"/>
    <property type="match status" value="1"/>
</dbReference>
<comment type="catalytic activity">
    <reaction evidence="5">
        <text>an NDP-alpha-D-glucose + D-fructose = a ribonucleoside 5'-diphosphate + sucrose + H(+)</text>
        <dbReference type="Rhea" id="RHEA:16241"/>
        <dbReference type="ChEBI" id="CHEBI:15378"/>
        <dbReference type="ChEBI" id="CHEBI:17992"/>
        <dbReference type="ChEBI" id="CHEBI:37721"/>
        <dbReference type="ChEBI" id="CHEBI:57930"/>
        <dbReference type="ChEBI" id="CHEBI:76533"/>
        <dbReference type="EC" id="2.4.1.13"/>
    </reaction>
</comment>